<dbReference type="Proteomes" id="UP000277204">
    <property type="component" value="Unassembled WGS sequence"/>
</dbReference>
<proteinExistence type="predicted"/>
<evidence type="ECO:0000313" key="4">
    <source>
        <dbReference type="EMBL" id="VDO62184.1"/>
    </source>
</evidence>
<dbReference type="GO" id="GO:0000390">
    <property type="term" value="P:spliceosomal complex disassembly"/>
    <property type="evidence" value="ECO:0007669"/>
    <property type="project" value="InterPro"/>
</dbReference>
<feature type="domain" description="GCF C-terminal" evidence="3">
    <location>
        <begin position="143"/>
        <end position="324"/>
    </location>
</feature>
<organism evidence="4 5">
    <name type="scientific">Schistosoma margrebowiei</name>
    <dbReference type="NCBI Taxonomy" id="48269"/>
    <lineage>
        <taxon>Eukaryota</taxon>
        <taxon>Metazoa</taxon>
        <taxon>Spiralia</taxon>
        <taxon>Lophotrochozoa</taxon>
        <taxon>Platyhelminthes</taxon>
        <taxon>Trematoda</taxon>
        <taxon>Digenea</taxon>
        <taxon>Strigeidida</taxon>
        <taxon>Schistosomatoidea</taxon>
        <taxon>Schistosomatidae</taxon>
        <taxon>Schistosoma</taxon>
    </lineage>
</organism>
<sequence>MSKVKVIDMTSKEQKVYSGYEAALSRVVQRRRKPGDNSTLSDEENPDVDGKRIEKRLEGNFFDCPSLRHNFALIMRSAEDEIRRFDRAARFEEDRAVGLEHEIEKLTEIVDAEESEVNHLKKALFLIKKFEDEVTFHSGCDTNLTSEAISSWVSLIREECANLVEMPVLMASIARPMLDNSLARWNPLKDAVSSWNPLTDTVPVHTWLHPWLPWFGGVERLSCLHDMVLQKLGSCLTNWHPSDASARSVLMPWRTIFPVTSMAAFLSRHVVPKLALALQQFQLNPAKQNMDPWNWVMRWADLIGPAVLVNLLEHHFWSRWLSVLSSWLNQGVEARQRGDHTAAGQVYQEVGRWYAGWKGQLPPECMEYASVKDALTKALAMMERSMRGLPTQEPQVSKQGQSDVSRYPAGSSGVLPPAFGSSTPLVAPPPTTLRKQVEQVAAQRGFLFHPISNRMFEGQQVYRLESLQVFFDRNVSYVYNPSDGGWLPVTFAELMTRAQY</sequence>
<dbReference type="PANTHER" id="PTHR23329">
    <property type="entry name" value="TUFTELIN-INTERACTING PROTEIN 11-RELATED"/>
    <property type="match status" value="1"/>
</dbReference>
<protein>
    <recommendedName>
        <fullName evidence="3">GCF C-terminal domain-containing protein</fullName>
    </recommendedName>
</protein>
<evidence type="ECO:0000259" key="3">
    <source>
        <dbReference type="Pfam" id="PF07842"/>
    </source>
</evidence>
<gene>
    <name evidence="4" type="ORF">SMRZ_LOCUS4560</name>
</gene>
<keyword evidence="1" id="KW-0175">Coiled coil</keyword>
<dbReference type="AlphaFoldDB" id="A0A3P7XVC2"/>
<dbReference type="PANTHER" id="PTHR23329:SF1">
    <property type="entry name" value="TUFTELIN-INTERACTING PROTEIN 11"/>
    <property type="match status" value="1"/>
</dbReference>
<name>A0A3P7XVC2_9TREM</name>
<dbReference type="InterPro" id="IPR022783">
    <property type="entry name" value="GCFC_dom"/>
</dbReference>
<evidence type="ECO:0000256" key="1">
    <source>
        <dbReference type="SAM" id="Coils"/>
    </source>
</evidence>
<dbReference type="GO" id="GO:0071008">
    <property type="term" value="C:U2-type post-mRNA release spliceosomal complex"/>
    <property type="evidence" value="ECO:0007669"/>
    <property type="project" value="TreeGrafter"/>
</dbReference>
<reference evidence="4 5" key="1">
    <citation type="submission" date="2018-11" db="EMBL/GenBank/DDBJ databases">
        <authorList>
            <consortium name="Pathogen Informatics"/>
        </authorList>
    </citation>
    <scope>NUCLEOTIDE SEQUENCE [LARGE SCALE GENOMIC DNA]</scope>
    <source>
        <strain evidence="4 5">Zambia</strain>
    </source>
</reference>
<keyword evidence="5" id="KW-1185">Reference proteome</keyword>
<dbReference type="InterPro" id="IPR045211">
    <property type="entry name" value="TFP11/STIP/Ntr1"/>
</dbReference>
<evidence type="ECO:0000313" key="5">
    <source>
        <dbReference type="Proteomes" id="UP000277204"/>
    </source>
</evidence>
<evidence type="ECO:0000256" key="2">
    <source>
        <dbReference type="SAM" id="MobiDB-lite"/>
    </source>
</evidence>
<dbReference type="Pfam" id="PF07842">
    <property type="entry name" value="GCFC"/>
    <property type="match status" value="1"/>
</dbReference>
<feature type="region of interest" description="Disordered" evidence="2">
    <location>
        <begin position="28"/>
        <end position="47"/>
    </location>
</feature>
<dbReference type="EMBL" id="UZAI01001461">
    <property type="protein sequence ID" value="VDO62184.1"/>
    <property type="molecule type" value="Genomic_DNA"/>
</dbReference>
<accession>A0A3P7XVC2</accession>
<feature type="coiled-coil region" evidence="1">
    <location>
        <begin position="75"/>
        <end position="123"/>
    </location>
</feature>